<dbReference type="PANTHER" id="PTHR42085:SF2">
    <property type="entry name" value="F-BOX DOMAIN-CONTAINING PROTEIN"/>
    <property type="match status" value="1"/>
</dbReference>
<dbReference type="InterPro" id="IPR038883">
    <property type="entry name" value="AN11006-like"/>
</dbReference>
<name>A0A2J6TK13_9HELO</name>
<accession>A0A2J6TK13</accession>
<organism evidence="1 2">
    <name type="scientific">Hyaloscypha bicolor E</name>
    <dbReference type="NCBI Taxonomy" id="1095630"/>
    <lineage>
        <taxon>Eukaryota</taxon>
        <taxon>Fungi</taxon>
        <taxon>Dikarya</taxon>
        <taxon>Ascomycota</taxon>
        <taxon>Pezizomycotina</taxon>
        <taxon>Leotiomycetes</taxon>
        <taxon>Helotiales</taxon>
        <taxon>Hyaloscyphaceae</taxon>
        <taxon>Hyaloscypha</taxon>
        <taxon>Hyaloscypha bicolor</taxon>
    </lineage>
</organism>
<proteinExistence type="predicted"/>
<dbReference type="PANTHER" id="PTHR42085">
    <property type="entry name" value="F-BOX DOMAIN-CONTAINING PROTEIN"/>
    <property type="match status" value="1"/>
</dbReference>
<evidence type="ECO:0008006" key="3">
    <source>
        <dbReference type="Google" id="ProtNLM"/>
    </source>
</evidence>
<reference evidence="1 2" key="1">
    <citation type="submission" date="2016-04" db="EMBL/GenBank/DDBJ databases">
        <title>A degradative enzymes factory behind the ericoid mycorrhizal symbiosis.</title>
        <authorList>
            <consortium name="DOE Joint Genome Institute"/>
            <person name="Martino E."/>
            <person name="Morin E."/>
            <person name="Grelet G."/>
            <person name="Kuo A."/>
            <person name="Kohler A."/>
            <person name="Daghino S."/>
            <person name="Barry K."/>
            <person name="Choi C."/>
            <person name="Cichocki N."/>
            <person name="Clum A."/>
            <person name="Copeland A."/>
            <person name="Hainaut M."/>
            <person name="Haridas S."/>
            <person name="Labutti K."/>
            <person name="Lindquist E."/>
            <person name="Lipzen A."/>
            <person name="Khouja H.-R."/>
            <person name="Murat C."/>
            <person name="Ohm R."/>
            <person name="Olson A."/>
            <person name="Spatafora J."/>
            <person name="Veneault-Fourrey C."/>
            <person name="Henrissat B."/>
            <person name="Grigoriev I."/>
            <person name="Martin F."/>
            <person name="Perotto S."/>
        </authorList>
    </citation>
    <scope>NUCLEOTIDE SEQUENCE [LARGE SCALE GENOMIC DNA]</scope>
    <source>
        <strain evidence="1 2">E</strain>
    </source>
</reference>
<evidence type="ECO:0000313" key="1">
    <source>
        <dbReference type="EMBL" id="PMD63354.1"/>
    </source>
</evidence>
<dbReference type="Proteomes" id="UP000235371">
    <property type="component" value="Unassembled WGS sequence"/>
</dbReference>
<protein>
    <recommendedName>
        <fullName evidence="3">F-box domain-containing protein</fullName>
    </recommendedName>
</protein>
<sequence>MPSRFLEDLPGEIRAQIYSYVLAPTGCITPKRTSTGATLWSWPSLFPNEEVNLSLLQTCRQIHEESKDVLWSDNILCFPPRRSIFDPEEDAVFVRSNSHFSRHVRTVELRFTPSSFDLAKVATFLQPLGAWDSGVLREVRFTISGMGTMTMFGELVSVIWQRAMRRQRYPNMKLGGFDSASLFNILRLAGNEETGHLRHLRRRLNIQLGIRLSSNKARREWFSVHKPEDCEETLRELHQSLGGELYMDGVLCYKDGLRLRETFAAWEAESSED</sequence>
<dbReference type="GeneID" id="36590833"/>
<keyword evidence="2" id="KW-1185">Reference proteome</keyword>
<dbReference type="AlphaFoldDB" id="A0A2J6TK13"/>
<gene>
    <name evidence="1" type="ORF">K444DRAFT_627076</name>
</gene>
<dbReference type="OrthoDB" id="5314997at2759"/>
<dbReference type="RefSeq" id="XP_024740258.1">
    <property type="nucleotide sequence ID" value="XM_024882756.1"/>
</dbReference>
<dbReference type="EMBL" id="KZ613782">
    <property type="protein sequence ID" value="PMD63354.1"/>
    <property type="molecule type" value="Genomic_DNA"/>
</dbReference>
<evidence type="ECO:0000313" key="2">
    <source>
        <dbReference type="Proteomes" id="UP000235371"/>
    </source>
</evidence>
<dbReference type="InParanoid" id="A0A2J6TK13"/>